<reference evidence="1 2" key="1">
    <citation type="submission" date="2018-02" db="EMBL/GenBank/DDBJ databases">
        <title>Draft genome sequence of Streptococcus oricebi CCUG 70868T type strain.</title>
        <authorList>
            <person name="Mendez V."/>
            <person name="Salva-Serra F."/>
            <person name="Jaen-Luchoro D."/>
            <person name="Gonzales-Siles L."/>
            <person name="Karlsson R."/>
            <person name="Engstrom-Jakobsson H."/>
            <person name="Busquets A."/>
            <person name="Gomila M."/>
            <person name="Pineiro-Iglesias B."/>
            <person name="Bennasar-Figueras A."/>
            <person name="Seeger M."/>
            <person name="Moore E."/>
        </authorList>
    </citation>
    <scope>NUCLEOTIDE SEQUENCE [LARGE SCALE GENOMIC DNA]</scope>
    <source>
        <strain evidence="1 2">CCUG 70868</strain>
    </source>
</reference>
<proteinExistence type="predicted"/>
<protein>
    <submittedName>
        <fullName evidence="1">Uncharacterized protein</fullName>
    </submittedName>
</protein>
<keyword evidence="2" id="KW-1185">Reference proteome</keyword>
<organism evidence="1 2">
    <name type="scientific">Streptococcus oricebi</name>
    <dbReference type="NCBI Taxonomy" id="1547447"/>
    <lineage>
        <taxon>Bacteria</taxon>
        <taxon>Bacillati</taxon>
        <taxon>Bacillota</taxon>
        <taxon>Bacilli</taxon>
        <taxon>Lactobacillales</taxon>
        <taxon>Streptococcaceae</taxon>
        <taxon>Streptococcus</taxon>
    </lineage>
</organism>
<sequence length="102" mass="12017">MTDWVTSLTTKKRNLKLIPASDGIEVHFNYSQGDRTISVYQFLLRDMTLRRKGIYDTVDSSHRDTRIEISPEEEKEITKVAVQEIKDMLKDIYDSMYPKESR</sequence>
<dbReference type="EMBL" id="PRDG01000002">
    <property type="protein sequence ID" value="MBP2623126.1"/>
    <property type="molecule type" value="Genomic_DNA"/>
</dbReference>
<evidence type="ECO:0000313" key="2">
    <source>
        <dbReference type="Proteomes" id="UP001519296"/>
    </source>
</evidence>
<evidence type="ECO:0000313" key="1">
    <source>
        <dbReference type="EMBL" id="MBP2623126.1"/>
    </source>
</evidence>
<gene>
    <name evidence="1" type="ORF">C4K46_04135</name>
</gene>
<accession>A0ABS5B3N6</accession>
<comment type="caution">
    <text evidence="1">The sequence shown here is derived from an EMBL/GenBank/DDBJ whole genome shotgun (WGS) entry which is preliminary data.</text>
</comment>
<name>A0ABS5B3N6_9STRE</name>
<dbReference type="Proteomes" id="UP001519296">
    <property type="component" value="Unassembled WGS sequence"/>
</dbReference>